<keyword evidence="1" id="KW-0812">Transmembrane</keyword>
<gene>
    <name evidence="4" type="ORF">MM171A00166_0051</name>
    <name evidence="6" type="ORF">MM415A00140_0074</name>
    <name evidence="3" type="ORF">MM415B00227_0002</name>
    <name evidence="2" type="ORF">TM448A00134_0040</name>
    <name evidence="5" type="ORF">TM448B00166_0060</name>
</gene>
<dbReference type="AlphaFoldDB" id="A0A6H1Z9X6"/>
<evidence type="ECO:0000313" key="2">
    <source>
        <dbReference type="EMBL" id="QJA44706.1"/>
    </source>
</evidence>
<evidence type="ECO:0000313" key="4">
    <source>
        <dbReference type="EMBL" id="QJB00808.1"/>
    </source>
</evidence>
<evidence type="ECO:0000313" key="6">
    <source>
        <dbReference type="EMBL" id="QJI05324.1"/>
    </source>
</evidence>
<keyword evidence="1" id="KW-1133">Transmembrane helix</keyword>
<dbReference type="EMBL" id="MT141570">
    <property type="protein sequence ID" value="QJA67340.1"/>
    <property type="molecule type" value="Genomic_DNA"/>
</dbReference>
<accession>A0A6H1Z9X6</accession>
<evidence type="ECO:0000313" key="3">
    <source>
        <dbReference type="EMBL" id="QJA67340.1"/>
    </source>
</evidence>
<dbReference type="EMBL" id="MT144594">
    <property type="protein sequence ID" value="QJH94016.1"/>
    <property type="molecule type" value="Genomic_DNA"/>
</dbReference>
<dbReference type="EMBL" id="MT143701">
    <property type="protein sequence ID" value="QJB00808.1"/>
    <property type="molecule type" value="Genomic_DNA"/>
</dbReference>
<feature type="transmembrane region" description="Helical" evidence="1">
    <location>
        <begin position="12"/>
        <end position="32"/>
    </location>
</feature>
<reference evidence="2" key="1">
    <citation type="submission" date="2020-03" db="EMBL/GenBank/DDBJ databases">
        <title>The deep terrestrial virosphere.</title>
        <authorList>
            <person name="Holmfeldt K."/>
            <person name="Nilsson E."/>
            <person name="Simone D."/>
            <person name="Lopez-Fernandez M."/>
            <person name="Wu X."/>
            <person name="de Brujin I."/>
            <person name="Lundin D."/>
            <person name="Andersson A."/>
            <person name="Bertilsson S."/>
            <person name="Dopson M."/>
        </authorList>
    </citation>
    <scope>NUCLEOTIDE SEQUENCE</scope>
    <source>
        <strain evidence="4">MM171A00166</strain>
        <strain evidence="6">MM415A00140</strain>
        <strain evidence="3">MM415B00227</strain>
        <strain evidence="2">TM448A00134</strain>
        <strain evidence="5">TM448B00166</strain>
    </source>
</reference>
<evidence type="ECO:0000313" key="5">
    <source>
        <dbReference type="EMBL" id="QJH94016.1"/>
    </source>
</evidence>
<keyword evidence="1" id="KW-0472">Membrane</keyword>
<feature type="transmembrane region" description="Helical" evidence="1">
    <location>
        <begin position="38"/>
        <end position="55"/>
    </location>
</feature>
<evidence type="ECO:0000256" key="1">
    <source>
        <dbReference type="SAM" id="Phobius"/>
    </source>
</evidence>
<proteinExistence type="predicted"/>
<protein>
    <submittedName>
        <fullName evidence="2">Uncharacterized protein</fullName>
    </submittedName>
</protein>
<organism evidence="2">
    <name type="scientific">viral metagenome</name>
    <dbReference type="NCBI Taxonomy" id="1070528"/>
    <lineage>
        <taxon>unclassified sequences</taxon>
        <taxon>metagenomes</taxon>
        <taxon>organismal metagenomes</taxon>
    </lineage>
</organism>
<sequence>MLEMLDLNRKVTFGMICAYGATAAIFILPKYENQIWDWRDYTAIGSLMLLLWWLLSPRRSAGLEGSDGHESPGKGFAFRLGKSLNRIGRRLSS</sequence>
<name>A0A6H1Z9X6_9ZZZZ</name>
<dbReference type="EMBL" id="MT143979">
    <property type="protein sequence ID" value="QJA44706.1"/>
    <property type="molecule type" value="Genomic_DNA"/>
</dbReference>
<dbReference type="EMBL" id="MT145197">
    <property type="protein sequence ID" value="QJI05324.1"/>
    <property type="molecule type" value="Genomic_DNA"/>
</dbReference>